<dbReference type="RefSeq" id="WP_256404732.1">
    <property type="nucleotide sequence ID" value="NZ_CP187151.1"/>
</dbReference>
<evidence type="ECO:0000313" key="1">
    <source>
        <dbReference type="EMBL" id="MFD1634485.1"/>
    </source>
</evidence>
<comment type="caution">
    <text evidence="1">The sequence shown here is derived from an EMBL/GenBank/DDBJ whole genome shotgun (WGS) entry which is preliminary data.</text>
</comment>
<protein>
    <submittedName>
        <fullName evidence="1">Uncharacterized protein</fullName>
    </submittedName>
</protein>
<accession>A0ABD6CZG9</accession>
<dbReference type="AlphaFoldDB" id="A0ABD6CZG9"/>
<dbReference type="Proteomes" id="UP001597075">
    <property type="component" value="Unassembled WGS sequence"/>
</dbReference>
<dbReference type="EMBL" id="JBHUDL010000010">
    <property type="protein sequence ID" value="MFD1634485.1"/>
    <property type="molecule type" value="Genomic_DNA"/>
</dbReference>
<organism evidence="1 2">
    <name type="scientific">Haloplanus ruber</name>
    <dbReference type="NCBI Taxonomy" id="869892"/>
    <lineage>
        <taxon>Archaea</taxon>
        <taxon>Methanobacteriati</taxon>
        <taxon>Methanobacteriota</taxon>
        <taxon>Stenosarchaea group</taxon>
        <taxon>Halobacteria</taxon>
        <taxon>Halobacteriales</taxon>
        <taxon>Haloferacaceae</taxon>
        <taxon>Haloplanus</taxon>
    </lineage>
</organism>
<proteinExistence type="predicted"/>
<keyword evidence="2" id="KW-1185">Reference proteome</keyword>
<sequence>MRAPTPQRMGVEGFVCWTAHSIHDRTELRHVLDAQLSGGTQALREAREAGLLDGTALRPRGLAAAHEFAEQSGLPITGPTDAVADFSALLDGIRAAADEGRALTVEAVPEGFSRVTPTAGRFDRAYHTVNVAREYPDGVEVELNYRSRDPSHPGETRPNRSSAILWLRGDVDREYDHRREWVEG</sequence>
<gene>
    <name evidence="1" type="ORF">ACFSBJ_12200</name>
</gene>
<name>A0ABD6CZG9_9EURY</name>
<evidence type="ECO:0000313" key="2">
    <source>
        <dbReference type="Proteomes" id="UP001597075"/>
    </source>
</evidence>
<reference evidence="1 2" key="1">
    <citation type="journal article" date="2019" name="Int. J. Syst. Evol. Microbiol.">
        <title>The Global Catalogue of Microorganisms (GCM) 10K type strain sequencing project: providing services to taxonomists for standard genome sequencing and annotation.</title>
        <authorList>
            <consortium name="The Broad Institute Genomics Platform"/>
            <consortium name="The Broad Institute Genome Sequencing Center for Infectious Disease"/>
            <person name="Wu L."/>
            <person name="Ma J."/>
        </authorList>
    </citation>
    <scope>NUCLEOTIDE SEQUENCE [LARGE SCALE GENOMIC DNA]</scope>
    <source>
        <strain evidence="1 2">CGMCC 1.10594</strain>
    </source>
</reference>